<dbReference type="RefSeq" id="WP_073277400.1">
    <property type="nucleotide sequence ID" value="NZ_FRAC01000015.1"/>
</dbReference>
<dbReference type="InterPro" id="IPR035906">
    <property type="entry name" value="MetI-like_sf"/>
</dbReference>
<feature type="transmembrane region" description="Helical" evidence="7">
    <location>
        <begin position="278"/>
        <end position="297"/>
    </location>
</feature>
<keyword evidence="6 7" id="KW-0472">Membrane</keyword>
<organism evidence="9 10">
    <name type="scientific">Anaerocolumna jejuensis DSM 15929</name>
    <dbReference type="NCBI Taxonomy" id="1121322"/>
    <lineage>
        <taxon>Bacteria</taxon>
        <taxon>Bacillati</taxon>
        <taxon>Bacillota</taxon>
        <taxon>Clostridia</taxon>
        <taxon>Lachnospirales</taxon>
        <taxon>Lachnospiraceae</taxon>
        <taxon>Anaerocolumna</taxon>
    </lineage>
</organism>
<dbReference type="CDD" id="cd06261">
    <property type="entry name" value="TM_PBP2"/>
    <property type="match status" value="1"/>
</dbReference>
<evidence type="ECO:0000256" key="7">
    <source>
        <dbReference type="SAM" id="Phobius"/>
    </source>
</evidence>
<evidence type="ECO:0000256" key="1">
    <source>
        <dbReference type="ARBA" id="ARBA00004651"/>
    </source>
</evidence>
<keyword evidence="2" id="KW-0813">Transport</keyword>
<keyword evidence="3" id="KW-1003">Cell membrane</keyword>
<sequence>MSNIDYTITVKSKKRRLNSISLPAEVIINIILGLFCLACVLPFIFVVIISFSSQNSIREIGFSFVPKEWSLNAYKYIMDLGAQLWVSYFNSFFVTILGTILSVLMCVLYSYALFRKDFKYRRFFTFFSFFTMLFGGGLAPTYMVCKNMLGLSDNYAALIVPMLINPFNIIIMRTFFQSSVPTELIESAAIDGSGEYNTLFKIIVPISKPGIATVALLNALAYWNEWFIPMLYIKKAHYIPLQYLLMKMQNQADFLVRNAGVLGAEASKIMNTIPQDTLRMALVVLIVIPIACAYPFFQRFIISGLTIGSVKG</sequence>
<dbReference type="PANTHER" id="PTHR43744:SF9">
    <property type="entry name" value="POLYGALACTURONAN_RHAMNOGALACTURONAN TRANSPORT SYSTEM PERMEASE PROTEIN YTCP"/>
    <property type="match status" value="1"/>
</dbReference>
<feature type="transmembrane region" description="Helical" evidence="7">
    <location>
        <begin position="123"/>
        <end position="143"/>
    </location>
</feature>
<dbReference type="PANTHER" id="PTHR43744">
    <property type="entry name" value="ABC TRANSPORTER PERMEASE PROTEIN MG189-RELATED-RELATED"/>
    <property type="match status" value="1"/>
</dbReference>
<dbReference type="SUPFAM" id="SSF161098">
    <property type="entry name" value="MetI-like"/>
    <property type="match status" value="1"/>
</dbReference>
<keyword evidence="10" id="KW-1185">Reference proteome</keyword>
<dbReference type="Proteomes" id="UP000184386">
    <property type="component" value="Unassembled WGS sequence"/>
</dbReference>
<dbReference type="AlphaFoldDB" id="A0A1M6UD80"/>
<dbReference type="EMBL" id="FRAC01000015">
    <property type="protein sequence ID" value="SHK67008.1"/>
    <property type="molecule type" value="Genomic_DNA"/>
</dbReference>
<evidence type="ECO:0000256" key="3">
    <source>
        <dbReference type="ARBA" id="ARBA00022475"/>
    </source>
</evidence>
<keyword evidence="4 7" id="KW-0812">Transmembrane</keyword>
<dbReference type="OrthoDB" id="157184at2"/>
<evidence type="ECO:0000256" key="5">
    <source>
        <dbReference type="ARBA" id="ARBA00022989"/>
    </source>
</evidence>
<evidence type="ECO:0000256" key="2">
    <source>
        <dbReference type="ARBA" id="ARBA00022448"/>
    </source>
</evidence>
<evidence type="ECO:0000256" key="4">
    <source>
        <dbReference type="ARBA" id="ARBA00022692"/>
    </source>
</evidence>
<keyword evidence="5 7" id="KW-1133">Transmembrane helix</keyword>
<name>A0A1M6UD80_9FIRM</name>
<feature type="domain" description="ABC transmembrane type-1" evidence="8">
    <location>
        <begin position="88"/>
        <end position="291"/>
    </location>
</feature>
<dbReference type="STRING" id="1121322.SAMN02745136_03032"/>
<dbReference type="Gene3D" id="1.10.3720.10">
    <property type="entry name" value="MetI-like"/>
    <property type="match status" value="1"/>
</dbReference>
<dbReference type="GO" id="GO:0055085">
    <property type="term" value="P:transmembrane transport"/>
    <property type="evidence" value="ECO:0007669"/>
    <property type="project" value="InterPro"/>
</dbReference>
<comment type="subcellular location">
    <subcellularLocation>
        <location evidence="1">Cell membrane</location>
        <topology evidence="1">Multi-pass membrane protein</topology>
    </subcellularLocation>
</comment>
<gene>
    <name evidence="9" type="ORF">SAMN02745136_03032</name>
</gene>
<evidence type="ECO:0000256" key="6">
    <source>
        <dbReference type="ARBA" id="ARBA00023136"/>
    </source>
</evidence>
<reference evidence="9 10" key="1">
    <citation type="submission" date="2016-11" db="EMBL/GenBank/DDBJ databases">
        <authorList>
            <person name="Jaros S."/>
            <person name="Januszkiewicz K."/>
            <person name="Wedrychowicz H."/>
        </authorList>
    </citation>
    <scope>NUCLEOTIDE SEQUENCE [LARGE SCALE GENOMIC DNA]</scope>
    <source>
        <strain evidence="9 10">DSM 15929</strain>
    </source>
</reference>
<evidence type="ECO:0000313" key="10">
    <source>
        <dbReference type="Proteomes" id="UP000184386"/>
    </source>
</evidence>
<dbReference type="PROSITE" id="PS50928">
    <property type="entry name" value="ABC_TM1"/>
    <property type="match status" value="1"/>
</dbReference>
<feature type="transmembrane region" description="Helical" evidence="7">
    <location>
        <begin position="20"/>
        <end position="49"/>
    </location>
</feature>
<proteinExistence type="predicted"/>
<accession>A0A1M6UD80</accession>
<protein>
    <submittedName>
        <fullName evidence="9">Carbohydrate ABC transporter membrane protein 2, CUT1 family (TC 3.A.1.1.-)</fullName>
    </submittedName>
</protein>
<feature type="transmembrane region" description="Helical" evidence="7">
    <location>
        <begin position="88"/>
        <end position="111"/>
    </location>
</feature>
<dbReference type="GO" id="GO:0005886">
    <property type="term" value="C:plasma membrane"/>
    <property type="evidence" value="ECO:0007669"/>
    <property type="project" value="UniProtKB-SubCell"/>
</dbReference>
<evidence type="ECO:0000259" key="8">
    <source>
        <dbReference type="PROSITE" id="PS50928"/>
    </source>
</evidence>
<feature type="transmembrane region" description="Helical" evidence="7">
    <location>
        <begin position="155"/>
        <end position="176"/>
    </location>
</feature>
<dbReference type="InterPro" id="IPR000515">
    <property type="entry name" value="MetI-like"/>
</dbReference>
<evidence type="ECO:0000313" key="9">
    <source>
        <dbReference type="EMBL" id="SHK67008.1"/>
    </source>
</evidence>